<feature type="domain" description="CRAL-TRIO" evidence="2">
    <location>
        <begin position="87"/>
        <end position="247"/>
    </location>
</feature>
<dbReference type="AlphaFoldDB" id="R4WPA8"/>
<dbReference type="Pfam" id="PF00650">
    <property type="entry name" value="CRAL_TRIO"/>
    <property type="match status" value="1"/>
</dbReference>
<dbReference type="InterPro" id="IPR036865">
    <property type="entry name" value="CRAL-TRIO_dom_sf"/>
</dbReference>
<feature type="compositionally biased region" description="Basic and acidic residues" evidence="1">
    <location>
        <begin position="284"/>
        <end position="296"/>
    </location>
</feature>
<proteinExistence type="evidence at transcript level"/>
<dbReference type="PANTHER" id="PTHR10174">
    <property type="entry name" value="ALPHA-TOCOPHEROL TRANSFER PROTEIN-RELATED"/>
    <property type="match status" value="1"/>
</dbReference>
<dbReference type="InterPro" id="IPR036273">
    <property type="entry name" value="CRAL/TRIO_N_dom_sf"/>
</dbReference>
<dbReference type="InterPro" id="IPR001251">
    <property type="entry name" value="CRAL-TRIO_dom"/>
</dbReference>
<evidence type="ECO:0000313" key="3">
    <source>
        <dbReference type="EMBL" id="BAN20711.1"/>
    </source>
</evidence>
<dbReference type="SUPFAM" id="SSF46938">
    <property type="entry name" value="CRAL/TRIO N-terminal domain"/>
    <property type="match status" value="1"/>
</dbReference>
<feature type="region of interest" description="Disordered" evidence="1">
    <location>
        <begin position="271"/>
        <end position="296"/>
    </location>
</feature>
<dbReference type="GO" id="GO:0016020">
    <property type="term" value="C:membrane"/>
    <property type="evidence" value="ECO:0007669"/>
    <property type="project" value="TreeGrafter"/>
</dbReference>
<organism evidence="3">
    <name type="scientific">Riptortus pedestris</name>
    <name type="common">Bean bug</name>
    <dbReference type="NCBI Taxonomy" id="329032"/>
    <lineage>
        <taxon>Eukaryota</taxon>
        <taxon>Metazoa</taxon>
        <taxon>Ecdysozoa</taxon>
        <taxon>Arthropoda</taxon>
        <taxon>Hexapoda</taxon>
        <taxon>Insecta</taxon>
        <taxon>Pterygota</taxon>
        <taxon>Neoptera</taxon>
        <taxon>Paraneoptera</taxon>
        <taxon>Hemiptera</taxon>
        <taxon>Heteroptera</taxon>
        <taxon>Panheteroptera</taxon>
        <taxon>Pentatomomorpha</taxon>
        <taxon>Coreoidea</taxon>
        <taxon>Alydidae</taxon>
        <taxon>Riptortus</taxon>
    </lineage>
</organism>
<dbReference type="Gene3D" id="3.40.525.10">
    <property type="entry name" value="CRAL-TRIO lipid binding domain"/>
    <property type="match status" value="1"/>
</dbReference>
<name>R4WPA8_RIPPE</name>
<evidence type="ECO:0000259" key="2">
    <source>
        <dbReference type="PROSITE" id="PS50191"/>
    </source>
</evidence>
<dbReference type="CDD" id="cd00170">
    <property type="entry name" value="SEC14"/>
    <property type="match status" value="1"/>
</dbReference>
<dbReference type="Gene3D" id="1.10.8.20">
    <property type="entry name" value="N-terminal domain of phosphatidylinositol transfer protein sec14p"/>
    <property type="match status" value="1"/>
</dbReference>
<sequence>MSFPWKVPADEEYSKHPKLKKEDVQAIQEWIKSTDYLPKIDDEMVCNFLYACFYNVEQAKKTIENFYTYKNTMPDFFDNWDPSIKEIQDAINNVLIASPLPETDNDGHRVIVCKLNDTNTELFNYPACVKWILMSCVYSLWARGIQKGYVIVYDATGFTMSHLLKCSLTNVRNYINYGKNASPIRVRKIVFINTSPVVKRLMTLVKPFLSKEIIEMMSFHTDFESFFANVPKTGVPEDYGGEAPAMIDIHKECVRTIMEHKEWIVAEGKVRADDTKKGGKSKKDKLDGSFKRLELD</sequence>
<dbReference type="PANTHER" id="PTHR10174:SF224">
    <property type="entry name" value="RETINOL-BINDING PROTEIN PINTA"/>
    <property type="match status" value="1"/>
</dbReference>
<dbReference type="EMBL" id="AK417496">
    <property type="protein sequence ID" value="BAN20711.1"/>
    <property type="molecule type" value="mRNA"/>
</dbReference>
<evidence type="ECO:0000256" key="1">
    <source>
        <dbReference type="SAM" id="MobiDB-lite"/>
    </source>
</evidence>
<dbReference type="SUPFAM" id="SSF52087">
    <property type="entry name" value="CRAL/TRIO domain"/>
    <property type="match status" value="1"/>
</dbReference>
<protein>
    <recommendedName>
        <fullName evidence="2">CRAL-TRIO domain-containing protein</fullName>
    </recommendedName>
</protein>
<reference evidence="3" key="1">
    <citation type="journal article" date="2013" name="PLoS ONE">
        <title>Gene expression in gut symbiotic organ of stinkbug affected by extracellular bacterial symbiont.</title>
        <authorList>
            <person name="Futahashi R."/>
            <person name="Tanaka K."/>
            <person name="Tanahashi M."/>
            <person name="Nikoh N."/>
            <person name="Kikuchi Y."/>
            <person name="Lee B.L."/>
            <person name="Fukatsu T."/>
        </authorList>
    </citation>
    <scope>NUCLEOTIDE SEQUENCE</scope>
    <source>
        <tissue evidence="3">Midgut</tissue>
    </source>
</reference>
<dbReference type="PRINTS" id="PR00180">
    <property type="entry name" value="CRETINALDHBP"/>
</dbReference>
<dbReference type="GO" id="GO:1902936">
    <property type="term" value="F:phosphatidylinositol bisphosphate binding"/>
    <property type="evidence" value="ECO:0007669"/>
    <property type="project" value="TreeGrafter"/>
</dbReference>
<accession>R4WPA8</accession>
<dbReference type="PROSITE" id="PS50191">
    <property type="entry name" value="CRAL_TRIO"/>
    <property type="match status" value="1"/>
</dbReference>